<accession>A0A9R1UIK5</accession>
<dbReference type="AlphaFoldDB" id="A0A9R1UIK5"/>
<dbReference type="EMBL" id="NBSK02000009">
    <property type="protein sequence ID" value="KAJ0187616.1"/>
    <property type="molecule type" value="Genomic_DNA"/>
</dbReference>
<name>A0A9R1UIK5_LACSA</name>
<feature type="domain" description="FAR1" evidence="1">
    <location>
        <begin position="71"/>
        <end position="117"/>
    </location>
</feature>
<evidence type="ECO:0000259" key="1">
    <source>
        <dbReference type="Pfam" id="PF03101"/>
    </source>
</evidence>
<evidence type="ECO:0000313" key="2">
    <source>
        <dbReference type="EMBL" id="KAJ0187616.1"/>
    </source>
</evidence>
<evidence type="ECO:0000313" key="3">
    <source>
        <dbReference type="Proteomes" id="UP000235145"/>
    </source>
</evidence>
<comment type="caution">
    <text evidence="2">The sequence shown here is derived from an EMBL/GenBank/DDBJ whole genome shotgun (WGS) entry which is preliminary data.</text>
</comment>
<dbReference type="InterPro" id="IPR004330">
    <property type="entry name" value="FAR1_DNA_bnd_dom"/>
</dbReference>
<dbReference type="Proteomes" id="UP000235145">
    <property type="component" value="Unassembled WGS sequence"/>
</dbReference>
<sequence>MEKVVMFQTEVTDQAIELYLNENVVTNDFVEATFEYEEFKDFDVNIEFDEDKDNVNRILGNIFGTLDDAYTFYNDYSFLHGFSIHKDDTIKSTETNEPYRKIYVCNKEGFKRLEKMMQVEMR</sequence>
<dbReference type="Pfam" id="PF03101">
    <property type="entry name" value="FAR1"/>
    <property type="match status" value="1"/>
</dbReference>
<gene>
    <name evidence="2" type="ORF">LSAT_V11C900478250</name>
</gene>
<protein>
    <recommendedName>
        <fullName evidence="1">FAR1 domain-containing protein</fullName>
    </recommendedName>
</protein>
<dbReference type="PANTHER" id="PTHR46328:SF41">
    <property type="entry name" value="FAR1 DNA BINDING DOMAIN, FHY3_FAR1 FAMILY-RELATED"/>
    <property type="match status" value="1"/>
</dbReference>
<keyword evidence="3" id="KW-1185">Reference proteome</keyword>
<proteinExistence type="predicted"/>
<reference evidence="2 3" key="1">
    <citation type="journal article" date="2017" name="Nat. Commun.">
        <title>Genome assembly with in vitro proximity ligation data and whole-genome triplication in lettuce.</title>
        <authorList>
            <person name="Reyes-Chin-Wo S."/>
            <person name="Wang Z."/>
            <person name="Yang X."/>
            <person name="Kozik A."/>
            <person name="Arikit S."/>
            <person name="Song C."/>
            <person name="Xia L."/>
            <person name="Froenicke L."/>
            <person name="Lavelle D.O."/>
            <person name="Truco M.J."/>
            <person name="Xia R."/>
            <person name="Zhu S."/>
            <person name="Xu C."/>
            <person name="Xu H."/>
            <person name="Xu X."/>
            <person name="Cox K."/>
            <person name="Korf I."/>
            <person name="Meyers B.C."/>
            <person name="Michelmore R.W."/>
        </authorList>
    </citation>
    <scope>NUCLEOTIDE SEQUENCE [LARGE SCALE GENOMIC DNA]</scope>
    <source>
        <strain evidence="3">cv. Salinas</strain>
        <tissue evidence="2">Seedlings</tissue>
    </source>
</reference>
<organism evidence="2 3">
    <name type="scientific">Lactuca sativa</name>
    <name type="common">Garden lettuce</name>
    <dbReference type="NCBI Taxonomy" id="4236"/>
    <lineage>
        <taxon>Eukaryota</taxon>
        <taxon>Viridiplantae</taxon>
        <taxon>Streptophyta</taxon>
        <taxon>Embryophyta</taxon>
        <taxon>Tracheophyta</taxon>
        <taxon>Spermatophyta</taxon>
        <taxon>Magnoliopsida</taxon>
        <taxon>eudicotyledons</taxon>
        <taxon>Gunneridae</taxon>
        <taxon>Pentapetalae</taxon>
        <taxon>asterids</taxon>
        <taxon>campanulids</taxon>
        <taxon>Asterales</taxon>
        <taxon>Asteraceae</taxon>
        <taxon>Cichorioideae</taxon>
        <taxon>Cichorieae</taxon>
        <taxon>Lactucinae</taxon>
        <taxon>Lactuca</taxon>
    </lineage>
</organism>
<dbReference type="PANTHER" id="PTHR46328">
    <property type="entry name" value="FAR-RED IMPAIRED RESPONSIVE (FAR1) FAMILY PROTEIN-RELATED"/>
    <property type="match status" value="1"/>
</dbReference>